<gene>
    <name evidence="1" type="ordered locus">Cwoe_0286</name>
</gene>
<reference evidence="1 2" key="1">
    <citation type="journal article" date="2010" name="Stand. Genomic Sci.">
        <title>Complete genome sequence of Conexibacter woesei type strain (ID131577).</title>
        <authorList>
            <person name="Pukall R."/>
            <person name="Lapidus A."/>
            <person name="Glavina Del Rio T."/>
            <person name="Copeland A."/>
            <person name="Tice H."/>
            <person name="Cheng J.-F."/>
            <person name="Lucas S."/>
            <person name="Chen F."/>
            <person name="Nolan M."/>
            <person name="Bruce D."/>
            <person name="Goodwin L."/>
            <person name="Pitluck S."/>
            <person name="Mavromatis K."/>
            <person name="Ivanova N."/>
            <person name="Ovchinnikova G."/>
            <person name="Pati A."/>
            <person name="Chen A."/>
            <person name="Palaniappan K."/>
            <person name="Land M."/>
            <person name="Hauser L."/>
            <person name="Chang Y.-J."/>
            <person name="Jeffries C.D."/>
            <person name="Chain P."/>
            <person name="Meincke L."/>
            <person name="Sims D."/>
            <person name="Brettin T."/>
            <person name="Detter J.C."/>
            <person name="Rohde M."/>
            <person name="Goeker M."/>
            <person name="Bristow J."/>
            <person name="Eisen J.A."/>
            <person name="Markowitz V."/>
            <person name="Kyrpides N.C."/>
            <person name="Klenk H.-P."/>
            <person name="Hugenholtz P."/>
        </authorList>
    </citation>
    <scope>NUCLEOTIDE SEQUENCE [LARGE SCALE GENOMIC DNA]</scope>
    <source>
        <strain evidence="2">DSM 14684 / CIP 108061 / JCM 11494 / NBRC 100937 / ID131577</strain>
    </source>
</reference>
<name>D3F649_CONWI</name>
<dbReference type="RefSeq" id="WP_012931775.1">
    <property type="nucleotide sequence ID" value="NC_013739.1"/>
</dbReference>
<proteinExistence type="predicted"/>
<reference evidence="2" key="2">
    <citation type="submission" date="2010-01" db="EMBL/GenBank/DDBJ databases">
        <title>The complete genome of Conexibacter woesei DSM 14684.</title>
        <authorList>
            <consortium name="US DOE Joint Genome Institute (JGI-PGF)"/>
            <person name="Lucas S."/>
            <person name="Copeland A."/>
            <person name="Lapidus A."/>
            <person name="Glavina del Rio T."/>
            <person name="Dalin E."/>
            <person name="Tice H."/>
            <person name="Bruce D."/>
            <person name="Goodwin L."/>
            <person name="Pitluck S."/>
            <person name="Kyrpides N."/>
            <person name="Mavromatis K."/>
            <person name="Ivanova N."/>
            <person name="Mikhailova N."/>
            <person name="Chertkov O."/>
            <person name="Brettin T."/>
            <person name="Detter J.C."/>
            <person name="Han C."/>
            <person name="Larimer F."/>
            <person name="Land M."/>
            <person name="Hauser L."/>
            <person name="Markowitz V."/>
            <person name="Cheng J.-F."/>
            <person name="Hugenholtz P."/>
            <person name="Woyke T."/>
            <person name="Wu D."/>
            <person name="Pukall R."/>
            <person name="Steenblock K."/>
            <person name="Schneider S."/>
            <person name="Klenk H.-P."/>
            <person name="Eisen J.A."/>
        </authorList>
    </citation>
    <scope>NUCLEOTIDE SEQUENCE [LARGE SCALE GENOMIC DNA]</scope>
    <source>
        <strain evidence="2">DSM 14684 / CIP 108061 / JCM 11494 / NBRC 100937 / ID131577</strain>
    </source>
</reference>
<evidence type="ECO:0000313" key="2">
    <source>
        <dbReference type="Proteomes" id="UP000008229"/>
    </source>
</evidence>
<dbReference type="PANTHER" id="PTHR38479:SF2">
    <property type="entry name" value="WINGED HELIX DNA-BINDING DOMAIN-CONTAINING PROTEIN"/>
    <property type="match status" value="1"/>
</dbReference>
<keyword evidence="2" id="KW-1185">Reference proteome</keyword>
<protein>
    <recommendedName>
        <fullName evidence="3">Winged helix DNA-binding domain-containing protein</fullName>
    </recommendedName>
</protein>
<evidence type="ECO:0008006" key="3">
    <source>
        <dbReference type="Google" id="ProtNLM"/>
    </source>
</evidence>
<dbReference type="eggNOG" id="COG3214">
    <property type="taxonomic scope" value="Bacteria"/>
</dbReference>
<dbReference type="AlphaFoldDB" id="D3F649"/>
<accession>D3F649</accession>
<organism evidence="1 2">
    <name type="scientific">Conexibacter woesei (strain DSM 14684 / CCUG 47730 / CIP 108061 / JCM 11494 / NBRC 100937 / ID131577)</name>
    <dbReference type="NCBI Taxonomy" id="469383"/>
    <lineage>
        <taxon>Bacteria</taxon>
        <taxon>Bacillati</taxon>
        <taxon>Actinomycetota</taxon>
        <taxon>Thermoleophilia</taxon>
        <taxon>Solirubrobacterales</taxon>
        <taxon>Conexibacteraceae</taxon>
        <taxon>Conexibacter</taxon>
    </lineage>
</organism>
<dbReference type="EMBL" id="CP001854">
    <property type="protein sequence ID" value="ADB48722.1"/>
    <property type="molecule type" value="Genomic_DNA"/>
</dbReference>
<dbReference type="PANTHER" id="PTHR38479">
    <property type="entry name" value="LMO0824 PROTEIN"/>
    <property type="match status" value="1"/>
</dbReference>
<dbReference type="Proteomes" id="UP000008229">
    <property type="component" value="Chromosome"/>
</dbReference>
<dbReference type="InterPro" id="IPR009351">
    <property type="entry name" value="AlkZ-like"/>
</dbReference>
<dbReference type="Pfam" id="PF06224">
    <property type="entry name" value="AlkZ-like"/>
    <property type="match status" value="1"/>
</dbReference>
<evidence type="ECO:0000313" key="1">
    <source>
        <dbReference type="EMBL" id="ADB48722.1"/>
    </source>
</evidence>
<dbReference type="OrthoDB" id="9148135at2"/>
<sequence length="375" mass="41547">MPRVRTITDRELTLSLLARQLLLERRRLPAAEAVRRLVALQAQYSPSPYIALHARVEGFAIADLERALRRGTVVKSTLMRGTLHLVHAAAYPAYASAWRFQARRMLAPRERALDGGAPALVAALADFLREPRTTDEIRALVRELTDGRLSDGSEGLDFARGSLPLVHVPPSGLWRQHGKFSLVRWETSGRGRAAVPEDPAAGTVALVRDYLAAFGPSTREDLAAFTWLRFHQLDPALSALEPLRRLTDARGRELLDLPRAPLPREDVATPVRFLAKWDAAIISHRDRTRIVPPGFAQQVYAARNGEVAPTFLVDGQVAGTWRDREEDGEAVLEARSLIGGSGSLPPDFEQEAERLLALLHPAARRRRVELVRDAA</sequence>
<dbReference type="KEGG" id="cwo:Cwoe_0286"/>
<dbReference type="HOGENOM" id="CLU_047003_2_0_11"/>
<dbReference type="STRING" id="469383.Cwoe_0286"/>